<accession>W4LPK1</accession>
<evidence type="ECO:0000313" key="4">
    <source>
        <dbReference type="Proteomes" id="UP000019140"/>
    </source>
</evidence>
<evidence type="ECO:0000256" key="1">
    <source>
        <dbReference type="PROSITE-ProRule" id="PRU00169"/>
    </source>
</evidence>
<name>W4LPK1_9BACT</name>
<feature type="modified residue" description="4-aspartylphosphate" evidence="1">
    <location>
        <position position="69"/>
    </location>
</feature>
<proteinExistence type="predicted"/>
<dbReference type="Proteomes" id="UP000019140">
    <property type="component" value="Unassembled WGS sequence"/>
</dbReference>
<dbReference type="Gene3D" id="3.40.50.2300">
    <property type="match status" value="1"/>
</dbReference>
<evidence type="ECO:0000313" key="3">
    <source>
        <dbReference type="EMBL" id="ETW99331.1"/>
    </source>
</evidence>
<reference evidence="3 4" key="1">
    <citation type="journal article" date="2014" name="Nature">
        <title>An environmental bacterial taxon with a large and distinct metabolic repertoire.</title>
        <authorList>
            <person name="Wilson M.C."/>
            <person name="Mori T."/>
            <person name="Ruckert C."/>
            <person name="Uria A.R."/>
            <person name="Helf M.J."/>
            <person name="Takada K."/>
            <person name="Gernert C."/>
            <person name="Steffens U.A."/>
            <person name="Heycke N."/>
            <person name="Schmitt S."/>
            <person name="Rinke C."/>
            <person name="Helfrich E.J."/>
            <person name="Brachmann A.O."/>
            <person name="Gurgui C."/>
            <person name="Wakimoto T."/>
            <person name="Kracht M."/>
            <person name="Crusemann M."/>
            <person name="Hentschel U."/>
            <person name="Abe I."/>
            <person name="Matsunaga S."/>
            <person name="Kalinowski J."/>
            <person name="Takeyama H."/>
            <person name="Piel J."/>
        </authorList>
    </citation>
    <scope>NUCLEOTIDE SEQUENCE [LARGE SCALE GENOMIC DNA]</scope>
    <source>
        <strain evidence="4">TSY2</strain>
    </source>
</reference>
<organism evidence="3 4">
    <name type="scientific">Candidatus Entotheonella gemina</name>
    <dbReference type="NCBI Taxonomy" id="1429439"/>
    <lineage>
        <taxon>Bacteria</taxon>
        <taxon>Pseudomonadati</taxon>
        <taxon>Nitrospinota/Tectimicrobiota group</taxon>
        <taxon>Candidatus Tectimicrobiota</taxon>
        <taxon>Candidatus Entotheonellia</taxon>
        <taxon>Candidatus Entotheonellales</taxon>
        <taxon>Candidatus Entotheonellaceae</taxon>
        <taxon>Candidatus Entotheonella</taxon>
    </lineage>
</organism>
<sequence length="158" mass="18346">MNSEEAPTIPVVLFIDNDDNFLHLNEEHWKENHRNKSLLITLNPEKDDPVIWVHNYLVLGNRLDAIFIDQHMQGRNGLDILTDLRNIGEARYLPMIMMTAYPDDANDTEALEKGAVRYIYKSRGSGSRTSFLDEALFSLNQLRDQIEDTMWIDLLSIR</sequence>
<dbReference type="AlphaFoldDB" id="W4LPK1"/>
<dbReference type="CDD" id="cd00156">
    <property type="entry name" value="REC"/>
    <property type="match status" value="1"/>
</dbReference>
<feature type="non-terminal residue" evidence="3">
    <location>
        <position position="158"/>
    </location>
</feature>
<dbReference type="PROSITE" id="PS50110">
    <property type="entry name" value="RESPONSE_REGULATORY"/>
    <property type="match status" value="1"/>
</dbReference>
<dbReference type="Pfam" id="PF00072">
    <property type="entry name" value="Response_reg"/>
    <property type="match status" value="1"/>
</dbReference>
<gene>
    <name evidence="3" type="ORF">ETSY2_41135</name>
</gene>
<dbReference type="GO" id="GO:0000160">
    <property type="term" value="P:phosphorelay signal transduction system"/>
    <property type="evidence" value="ECO:0007669"/>
    <property type="project" value="InterPro"/>
</dbReference>
<keyword evidence="1" id="KW-0597">Phosphoprotein</keyword>
<dbReference type="HOGENOM" id="CLU_1672884_0_0_7"/>
<keyword evidence="4" id="KW-1185">Reference proteome</keyword>
<protein>
    <recommendedName>
        <fullName evidence="2">Response regulatory domain-containing protein</fullName>
    </recommendedName>
</protein>
<dbReference type="InterPro" id="IPR011006">
    <property type="entry name" value="CheY-like_superfamily"/>
</dbReference>
<evidence type="ECO:0000259" key="2">
    <source>
        <dbReference type="PROSITE" id="PS50110"/>
    </source>
</evidence>
<dbReference type="InterPro" id="IPR001789">
    <property type="entry name" value="Sig_transdc_resp-reg_receiver"/>
</dbReference>
<feature type="domain" description="Response regulatory" evidence="2">
    <location>
        <begin position="11"/>
        <end position="136"/>
    </location>
</feature>
<dbReference type="SUPFAM" id="SSF52172">
    <property type="entry name" value="CheY-like"/>
    <property type="match status" value="1"/>
</dbReference>
<comment type="caution">
    <text evidence="3">The sequence shown here is derived from an EMBL/GenBank/DDBJ whole genome shotgun (WGS) entry which is preliminary data.</text>
</comment>
<dbReference type="EMBL" id="AZHX01001851">
    <property type="protein sequence ID" value="ETW99331.1"/>
    <property type="molecule type" value="Genomic_DNA"/>
</dbReference>